<dbReference type="EMBL" id="JAQQAF010000005">
    <property type="protein sequence ID" value="KAJ8486332.1"/>
    <property type="molecule type" value="Genomic_DNA"/>
</dbReference>
<name>A0AAV8QV26_ENSVE</name>
<gene>
    <name evidence="2" type="ORF">OPV22_018817</name>
</gene>
<organism evidence="2 3">
    <name type="scientific">Ensete ventricosum</name>
    <name type="common">Abyssinian banana</name>
    <name type="synonym">Musa ensete</name>
    <dbReference type="NCBI Taxonomy" id="4639"/>
    <lineage>
        <taxon>Eukaryota</taxon>
        <taxon>Viridiplantae</taxon>
        <taxon>Streptophyta</taxon>
        <taxon>Embryophyta</taxon>
        <taxon>Tracheophyta</taxon>
        <taxon>Spermatophyta</taxon>
        <taxon>Magnoliopsida</taxon>
        <taxon>Liliopsida</taxon>
        <taxon>Zingiberales</taxon>
        <taxon>Musaceae</taxon>
        <taxon>Ensete</taxon>
    </lineage>
</organism>
<sequence>MLLLMNTNKTRTCIQSTVTHQCGNYQPLTNVNKTARILAATTWEDNSNDLKFATAITKFSCCTSEALSSSCQVESLMIMIRAVSIQFEALGLGSANTFVEENRKSFDASCCLERDLGEGGHTSFHLEGTLSDLHILLLGYQAEIDMSFLLSGLTRTTSSGETDDAEKPKLSTISFHLEKKDQKQ</sequence>
<comment type="caution">
    <text evidence="2">The sequence shown here is derived from an EMBL/GenBank/DDBJ whole genome shotgun (WGS) entry which is preliminary data.</text>
</comment>
<feature type="region of interest" description="Disordered" evidence="1">
    <location>
        <begin position="158"/>
        <end position="184"/>
    </location>
</feature>
<proteinExistence type="predicted"/>
<protein>
    <submittedName>
        <fullName evidence="2">Uncharacterized protein</fullName>
    </submittedName>
</protein>
<dbReference type="AlphaFoldDB" id="A0AAV8QV26"/>
<evidence type="ECO:0000313" key="3">
    <source>
        <dbReference type="Proteomes" id="UP001222027"/>
    </source>
</evidence>
<dbReference type="Proteomes" id="UP001222027">
    <property type="component" value="Unassembled WGS sequence"/>
</dbReference>
<accession>A0AAV8QV26</accession>
<evidence type="ECO:0000313" key="2">
    <source>
        <dbReference type="EMBL" id="KAJ8486332.1"/>
    </source>
</evidence>
<keyword evidence="3" id="KW-1185">Reference proteome</keyword>
<evidence type="ECO:0000256" key="1">
    <source>
        <dbReference type="SAM" id="MobiDB-lite"/>
    </source>
</evidence>
<reference evidence="2 3" key="1">
    <citation type="submission" date="2022-12" db="EMBL/GenBank/DDBJ databases">
        <title>Chromosome-scale assembly of the Ensete ventricosum genome.</title>
        <authorList>
            <person name="Dussert Y."/>
            <person name="Stocks J."/>
            <person name="Wendawek A."/>
            <person name="Woldeyes F."/>
            <person name="Nichols R.A."/>
            <person name="Borrell J.S."/>
        </authorList>
    </citation>
    <scope>NUCLEOTIDE SEQUENCE [LARGE SCALE GENOMIC DNA]</scope>
    <source>
        <strain evidence="3">cv. Maze</strain>
        <tissue evidence="2">Seeds</tissue>
    </source>
</reference>